<keyword evidence="3 6" id="KW-0812">Transmembrane</keyword>
<evidence type="ECO:0000256" key="3">
    <source>
        <dbReference type="ARBA" id="ARBA00022692"/>
    </source>
</evidence>
<dbReference type="AlphaFoldDB" id="A0ABD5PF91"/>
<feature type="transmembrane region" description="Helical" evidence="6">
    <location>
        <begin position="42"/>
        <end position="63"/>
    </location>
</feature>
<comment type="caution">
    <text evidence="7">The sequence shown here is derived from an EMBL/GenBank/DDBJ whole genome shotgun (WGS) entry which is preliminary data.</text>
</comment>
<feature type="transmembrane region" description="Helical" evidence="6">
    <location>
        <begin position="412"/>
        <end position="432"/>
    </location>
</feature>
<reference evidence="7 8" key="1">
    <citation type="journal article" date="2019" name="Int. J. Syst. Evol. Microbiol.">
        <title>The Global Catalogue of Microorganisms (GCM) 10K type strain sequencing project: providing services to taxonomists for standard genome sequencing and annotation.</title>
        <authorList>
            <consortium name="The Broad Institute Genomics Platform"/>
            <consortium name="The Broad Institute Genome Sequencing Center for Infectious Disease"/>
            <person name="Wu L."/>
            <person name="Ma J."/>
        </authorList>
    </citation>
    <scope>NUCLEOTIDE SEQUENCE [LARGE SCALE GENOMIC DNA]</scope>
    <source>
        <strain evidence="7 8">CGMCC 1.12553</strain>
    </source>
</reference>
<keyword evidence="4 6" id="KW-1133">Transmembrane helix</keyword>
<keyword evidence="5 6" id="KW-0472">Membrane</keyword>
<evidence type="ECO:0000256" key="6">
    <source>
        <dbReference type="SAM" id="Phobius"/>
    </source>
</evidence>
<accession>A0ABD5PF91</accession>
<feature type="transmembrane region" description="Helical" evidence="6">
    <location>
        <begin position="84"/>
        <end position="110"/>
    </location>
</feature>
<dbReference type="PANTHER" id="PTHR23513">
    <property type="entry name" value="INTEGRAL MEMBRANE EFFLUX PROTEIN-RELATED"/>
    <property type="match status" value="1"/>
</dbReference>
<feature type="transmembrane region" description="Helical" evidence="6">
    <location>
        <begin position="257"/>
        <end position="277"/>
    </location>
</feature>
<dbReference type="PANTHER" id="PTHR23513:SF6">
    <property type="entry name" value="MAJOR FACILITATOR SUPERFAMILY ASSOCIATED DOMAIN-CONTAINING PROTEIN"/>
    <property type="match status" value="1"/>
</dbReference>
<organism evidence="7 8">
    <name type="scientific">Halobium salinum</name>
    <dbReference type="NCBI Taxonomy" id="1364940"/>
    <lineage>
        <taxon>Archaea</taxon>
        <taxon>Methanobacteriati</taxon>
        <taxon>Methanobacteriota</taxon>
        <taxon>Stenosarchaea group</taxon>
        <taxon>Halobacteria</taxon>
        <taxon>Halobacteriales</taxon>
        <taxon>Haloferacaceae</taxon>
        <taxon>Halobium</taxon>
    </lineage>
</organism>
<feature type="transmembrane region" description="Helical" evidence="6">
    <location>
        <begin position="328"/>
        <end position="347"/>
    </location>
</feature>
<evidence type="ECO:0000256" key="4">
    <source>
        <dbReference type="ARBA" id="ARBA00022989"/>
    </source>
</evidence>
<dbReference type="Proteomes" id="UP001595921">
    <property type="component" value="Unassembled WGS sequence"/>
</dbReference>
<feature type="transmembrane region" description="Helical" evidence="6">
    <location>
        <begin position="158"/>
        <end position="183"/>
    </location>
</feature>
<name>A0ABD5PF91_9EURY</name>
<keyword evidence="2" id="KW-1003">Cell membrane</keyword>
<dbReference type="InterPro" id="IPR011701">
    <property type="entry name" value="MFS"/>
</dbReference>
<feature type="transmembrane region" description="Helical" evidence="6">
    <location>
        <begin position="384"/>
        <end position="406"/>
    </location>
</feature>
<dbReference type="InterPro" id="IPR036259">
    <property type="entry name" value="MFS_trans_sf"/>
</dbReference>
<evidence type="ECO:0000313" key="7">
    <source>
        <dbReference type="EMBL" id="MFC4359423.1"/>
    </source>
</evidence>
<dbReference type="Pfam" id="PF07690">
    <property type="entry name" value="MFS_1"/>
    <property type="match status" value="1"/>
</dbReference>
<evidence type="ECO:0000313" key="8">
    <source>
        <dbReference type="Proteomes" id="UP001595921"/>
    </source>
</evidence>
<evidence type="ECO:0000256" key="1">
    <source>
        <dbReference type="ARBA" id="ARBA00004651"/>
    </source>
</evidence>
<feature type="transmembrane region" description="Helical" evidence="6">
    <location>
        <begin position="12"/>
        <end position="36"/>
    </location>
</feature>
<proteinExistence type="predicted"/>
<feature type="transmembrane region" description="Helical" evidence="6">
    <location>
        <begin position="297"/>
        <end position="316"/>
    </location>
</feature>
<dbReference type="EMBL" id="JBHSDS010000008">
    <property type="protein sequence ID" value="MFC4359423.1"/>
    <property type="molecule type" value="Genomic_DNA"/>
</dbReference>
<sequence>MFALLRNREFARLLAGRLVTNAGDSLYYVAAMWLVYDLSGSPFYTGVAGFLVLAPQALQFLTGPLVDRWPLRRTLVWTQVAQGLLVLLIPLAAWVGALSHWVVLAVMPVVSMLNQFVYPAQSAALPRIVDDDELVAANSAFSFAYQGVDMAFTAAGGLLLVAVGGVALYLVDSVTFAAAALLFATLRVPGRRDGDAAGSGMDAGAATVDPDARTVTAGATAVDDDATAVAADGGESVVVADSAFRAYRRELREGVDYLRGTVLLPMMVTGLVANGTLGGVTAALPAYADLLGGAETYGVLLAAISAGVLVGALLATRFEGWPLGRLSVVGYAAGATCWLGALASPWFPGTVALLFLAFVPVGVTNVVFGAMVQRLVPDDLLGRVSSVGASGGTLMMPVGALTGGWLAATAGALPVMVVGAAGMAFIAVYVVAVPSLRRLPRVAEMETLERDAPSPGR</sequence>
<dbReference type="RefSeq" id="WP_267621775.1">
    <property type="nucleotide sequence ID" value="NZ_JAODIW010000006.1"/>
</dbReference>
<evidence type="ECO:0000256" key="5">
    <source>
        <dbReference type="ARBA" id="ARBA00023136"/>
    </source>
</evidence>
<gene>
    <name evidence="7" type="ORF">ACFO0N_15885</name>
</gene>
<dbReference type="GO" id="GO:0005886">
    <property type="term" value="C:plasma membrane"/>
    <property type="evidence" value="ECO:0007669"/>
    <property type="project" value="UniProtKB-SubCell"/>
</dbReference>
<feature type="transmembrane region" description="Helical" evidence="6">
    <location>
        <begin position="353"/>
        <end position="372"/>
    </location>
</feature>
<dbReference type="SUPFAM" id="SSF103473">
    <property type="entry name" value="MFS general substrate transporter"/>
    <property type="match status" value="1"/>
</dbReference>
<dbReference type="CDD" id="cd06173">
    <property type="entry name" value="MFS_MefA_like"/>
    <property type="match status" value="1"/>
</dbReference>
<comment type="subcellular location">
    <subcellularLocation>
        <location evidence="1">Cell membrane</location>
        <topology evidence="1">Multi-pass membrane protein</topology>
    </subcellularLocation>
</comment>
<evidence type="ECO:0000256" key="2">
    <source>
        <dbReference type="ARBA" id="ARBA00022475"/>
    </source>
</evidence>
<dbReference type="Gene3D" id="1.20.1250.20">
    <property type="entry name" value="MFS general substrate transporter like domains"/>
    <property type="match status" value="1"/>
</dbReference>
<keyword evidence="8" id="KW-1185">Reference proteome</keyword>
<protein>
    <submittedName>
        <fullName evidence="7">MFS transporter</fullName>
    </submittedName>
</protein>